<dbReference type="PROSITE" id="PS00028">
    <property type="entry name" value="ZINC_FINGER_C2H2_1"/>
    <property type="match status" value="1"/>
</dbReference>
<accession>A0ABM5IGG5</accession>
<proteinExistence type="predicted"/>
<dbReference type="GeneID" id="114327716"/>
<dbReference type="EnsemblMetazoa" id="XM_028276426.2">
    <property type="protein sequence ID" value="XP_028132227.2"/>
    <property type="gene ID" value="LOC114327716"/>
</dbReference>
<name>A0ABM5IGG5_DIAVI</name>
<reference evidence="3" key="1">
    <citation type="submission" date="2025-05" db="UniProtKB">
        <authorList>
            <consortium name="EnsemblMetazoa"/>
        </authorList>
    </citation>
    <scope>IDENTIFICATION</scope>
</reference>
<organism evidence="3 4">
    <name type="scientific">Diabrotica virgifera virgifera</name>
    <name type="common">western corn rootworm</name>
    <dbReference type="NCBI Taxonomy" id="50390"/>
    <lineage>
        <taxon>Eukaryota</taxon>
        <taxon>Metazoa</taxon>
        <taxon>Ecdysozoa</taxon>
        <taxon>Arthropoda</taxon>
        <taxon>Hexapoda</taxon>
        <taxon>Insecta</taxon>
        <taxon>Pterygota</taxon>
        <taxon>Neoptera</taxon>
        <taxon>Endopterygota</taxon>
        <taxon>Coleoptera</taxon>
        <taxon>Polyphaga</taxon>
        <taxon>Cucujiformia</taxon>
        <taxon>Chrysomeloidea</taxon>
        <taxon>Chrysomelidae</taxon>
        <taxon>Galerucinae</taxon>
        <taxon>Diabroticina</taxon>
        <taxon>Diabroticites</taxon>
        <taxon>Diabrotica</taxon>
    </lineage>
</organism>
<feature type="domain" description="C2H2-type" evidence="2">
    <location>
        <begin position="339"/>
        <end position="361"/>
    </location>
</feature>
<evidence type="ECO:0000313" key="4">
    <source>
        <dbReference type="Proteomes" id="UP001652700"/>
    </source>
</evidence>
<dbReference type="PANTHER" id="PTHR15491:SF18">
    <property type="entry name" value="CIZ1 ZINC FINGER PROTEIN, ISOFORM A"/>
    <property type="match status" value="1"/>
</dbReference>
<feature type="compositionally biased region" description="Basic and acidic residues" evidence="1">
    <location>
        <begin position="97"/>
        <end position="132"/>
    </location>
</feature>
<dbReference type="Proteomes" id="UP001652700">
    <property type="component" value="Unplaced"/>
</dbReference>
<dbReference type="PANTHER" id="PTHR15491">
    <property type="match status" value="1"/>
</dbReference>
<dbReference type="SMART" id="SM00355">
    <property type="entry name" value="ZnF_C2H2"/>
    <property type="match status" value="3"/>
</dbReference>
<evidence type="ECO:0000313" key="3">
    <source>
        <dbReference type="EnsemblMetazoa" id="XP_028132226.2"/>
    </source>
</evidence>
<feature type="region of interest" description="Disordered" evidence="1">
    <location>
        <begin position="479"/>
        <end position="508"/>
    </location>
</feature>
<feature type="compositionally biased region" description="Basic and acidic residues" evidence="1">
    <location>
        <begin position="493"/>
        <end position="508"/>
    </location>
</feature>
<dbReference type="EnsemblMetazoa" id="XM_028276425.2">
    <property type="protein sequence ID" value="XP_028132226.2"/>
    <property type="gene ID" value="LOC114327716"/>
</dbReference>
<keyword evidence="4" id="KW-1185">Reference proteome</keyword>
<feature type="region of interest" description="Disordered" evidence="1">
    <location>
        <begin position="1"/>
        <end position="159"/>
    </location>
</feature>
<dbReference type="InterPro" id="IPR013087">
    <property type="entry name" value="Znf_C2H2_type"/>
</dbReference>
<dbReference type="RefSeq" id="XP_028132226.2">
    <property type="nucleotide sequence ID" value="XM_028276425.2"/>
</dbReference>
<evidence type="ECO:0000256" key="1">
    <source>
        <dbReference type="SAM" id="MobiDB-lite"/>
    </source>
</evidence>
<evidence type="ECO:0000259" key="2">
    <source>
        <dbReference type="PROSITE" id="PS00028"/>
    </source>
</evidence>
<feature type="compositionally biased region" description="Basic and acidic residues" evidence="1">
    <location>
        <begin position="59"/>
        <end position="71"/>
    </location>
</feature>
<sequence>MPRGRFPSSPRGGYRGSSRGSSRGLSSWNGSSRSGGYPSSRSYPPAMESRNPYEPKYSTSERYREEYKPYRAEYSTSIMVRERRSPERKRLRVEAPSSRHESYYGSSRHEAPYERRPSEHHSSLSRREEFRRPSGPPPKRGSYRGRISSRGSSSIRARPRTLVPRSYAIGRRIPHISEYARRLKIARIRRAIARRHAIEEAEAENGDEDIKAEIEAEEAQITEESKDNEERKEQSKAFIKLQCPHCHMRALTYKKYELHLGSRTHSLAMRRVAFKQKAILNQMRRAQRNTQNELEKGAADLDSVTTYCPLCKLNFKQKKAVHQLSESHVNMKKFLMPTCKVCTLAFKSPMSYEKHLCTVDHIKRKQRGGVDDTDIENFTTIDSVGDEENAEGGESVGLEKIRKIEAYYCDLCKMYLQRAEESEMAPILARHCKQRVHVQRYKVVSKKEGVKVVPKTEDQTKEEDKLWADVDKDLGDILAEAQGNKSESEDEDSRINGERYDRFKLSEKGDEDGVENKLIINDVETK</sequence>
<feature type="compositionally biased region" description="Low complexity" evidence="1">
    <location>
        <begin position="144"/>
        <end position="156"/>
    </location>
</feature>
<protein>
    <recommendedName>
        <fullName evidence="2">C2H2-type domain-containing protein</fullName>
    </recommendedName>
</protein>
<dbReference type="RefSeq" id="XP_028132227.2">
    <property type="nucleotide sequence ID" value="XM_028276426.2"/>
</dbReference>
<dbReference type="InterPro" id="IPR026811">
    <property type="entry name" value="CIZ1"/>
</dbReference>
<feature type="compositionally biased region" description="Low complexity" evidence="1">
    <location>
        <begin position="1"/>
        <end position="45"/>
    </location>
</feature>